<keyword evidence="3 6" id="KW-0975">Bacterial flagellum</keyword>
<dbReference type="EMBL" id="FBYC01000004">
    <property type="protein sequence ID" value="CUX82058.1"/>
    <property type="molecule type" value="Genomic_DNA"/>
</dbReference>
<comment type="subcellular location">
    <subcellularLocation>
        <location evidence="1 6">Bacterial flagellum basal body</location>
    </subcellularLocation>
</comment>
<gene>
    <name evidence="9" type="primary">flgF-2</name>
    <name evidence="8" type="ORF">Ga0058931_2141</name>
    <name evidence="9" type="ORF">HLUCCA05_02660</name>
</gene>
<dbReference type="OrthoDB" id="9804559at2"/>
<dbReference type="Proteomes" id="UP000182045">
    <property type="component" value="Unassembled WGS sequence"/>
</dbReference>
<proteinExistence type="inferred from homology"/>
<dbReference type="EMBL" id="LJSG01000002">
    <property type="protein sequence ID" value="KPP95579.1"/>
    <property type="molecule type" value="Genomic_DNA"/>
</dbReference>
<evidence type="ECO:0000313" key="11">
    <source>
        <dbReference type="Proteomes" id="UP000182045"/>
    </source>
</evidence>
<dbReference type="InterPro" id="IPR020013">
    <property type="entry name" value="Flagellar_FlgE/F/G"/>
</dbReference>
<dbReference type="Pfam" id="PF06429">
    <property type="entry name" value="Flg_bbr_C"/>
    <property type="match status" value="1"/>
</dbReference>
<evidence type="ECO:0000256" key="3">
    <source>
        <dbReference type="ARBA" id="ARBA00023143"/>
    </source>
</evidence>
<dbReference type="Proteomes" id="UP000050413">
    <property type="component" value="Unassembled WGS sequence"/>
</dbReference>
<dbReference type="PANTHER" id="PTHR30435:SF18">
    <property type="entry name" value="FLAGELLAR BASAL-BODY ROD PROTEIN FLGF"/>
    <property type="match status" value="1"/>
</dbReference>
<dbReference type="InterPro" id="IPR010930">
    <property type="entry name" value="Flg_bb/hook_C_dom"/>
</dbReference>
<keyword evidence="9" id="KW-0282">Flagellum</keyword>
<name>A0A0P7WNG9_9RHOB</name>
<evidence type="ECO:0000256" key="6">
    <source>
        <dbReference type="RuleBase" id="RU362116"/>
    </source>
</evidence>
<comment type="caution">
    <text evidence="9">The sequence shown here is derived from an EMBL/GenBank/DDBJ whole genome shotgun (WGS) entry which is preliminary data.</text>
</comment>
<keyword evidence="11" id="KW-1185">Reference proteome</keyword>
<dbReference type="InterPro" id="IPR037925">
    <property type="entry name" value="FlgE/F/G-like"/>
</dbReference>
<evidence type="ECO:0000256" key="5">
    <source>
        <dbReference type="ARBA" id="ARBA00040228"/>
    </source>
</evidence>
<evidence type="ECO:0000256" key="2">
    <source>
        <dbReference type="ARBA" id="ARBA00009677"/>
    </source>
</evidence>
<reference evidence="9 10" key="1">
    <citation type="submission" date="2015-09" db="EMBL/GenBank/DDBJ databases">
        <title>Identification and resolution of microdiversity through metagenomic sequencing of parallel consortia.</title>
        <authorList>
            <person name="Nelson W.C."/>
            <person name="Romine M.F."/>
            <person name="Lindemann S.R."/>
        </authorList>
    </citation>
    <scope>NUCLEOTIDE SEQUENCE [LARGE SCALE GENOMIC DNA]</scope>
    <source>
        <strain evidence="9">HL-91</strain>
    </source>
</reference>
<comment type="subunit">
    <text evidence="4 6">The basal body constitutes a major portion of the flagellar organelle and consists of five rings (E,L,P,S, and M) mounted on a central rod. The rod consists of about 26 subunits of FlgG in the distal portion, and FlgB, FlgC and FlgF are thought to build up the proximal portion of the rod with about 6 subunits each.</text>
</comment>
<evidence type="ECO:0000313" key="8">
    <source>
        <dbReference type="EMBL" id="CUX82058.1"/>
    </source>
</evidence>
<sequence>MDRLVYTALNSLANMRDDRVVSAQNLANISVPGFRRDLPNDGASRFLEALGNTSSRAFQLESGVHGFSRAPGPLEQTGDPMDMAIADAGFFLIEPANGGEMALSRRGDMQVDPDGNLRNGSGDLMLSADMQPIALPPFRDIVVDDLGQIYITPLDGAPGERVAVAMLGTVNPPEDLALRKSPDGHIRRLDDEALPPPDQQARIVQGMREGSNVNATTELIASIELQRRFEINLRMVQTARDVDEAGSTLLRPPDG</sequence>
<accession>A0A0P7WNG9</accession>
<evidence type="ECO:0000313" key="9">
    <source>
        <dbReference type="EMBL" id="KPP95579.1"/>
    </source>
</evidence>
<dbReference type="GO" id="GO:0071978">
    <property type="term" value="P:bacterial-type flagellum-dependent swarming motility"/>
    <property type="evidence" value="ECO:0007669"/>
    <property type="project" value="TreeGrafter"/>
</dbReference>
<dbReference type="PANTHER" id="PTHR30435">
    <property type="entry name" value="FLAGELLAR PROTEIN"/>
    <property type="match status" value="1"/>
</dbReference>
<dbReference type="SUPFAM" id="SSF117143">
    <property type="entry name" value="Flagellar hook protein flgE"/>
    <property type="match status" value="1"/>
</dbReference>
<dbReference type="GO" id="GO:0030694">
    <property type="term" value="C:bacterial-type flagellum basal body, rod"/>
    <property type="evidence" value="ECO:0007669"/>
    <property type="project" value="UniProtKB-UniRule"/>
</dbReference>
<reference evidence="8 11" key="2">
    <citation type="submission" date="2016-01" db="EMBL/GenBank/DDBJ databases">
        <authorList>
            <person name="Varghese N."/>
        </authorList>
    </citation>
    <scope>NUCLEOTIDE SEQUENCE [LARGE SCALE GENOMIC DNA]</scope>
    <source>
        <strain evidence="8 11">HL-91</strain>
    </source>
</reference>
<organism evidence="9 10">
    <name type="scientific">Roseibaca calidilacus</name>
    <dbReference type="NCBI Taxonomy" id="1666912"/>
    <lineage>
        <taxon>Bacteria</taxon>
        <taxon>Pseudomonadati</taxon>
        <taxon>Pseudomonadota</taxon>
        <taxon>Alphaproteobacteria</taxon>
        <taxon>Rhodobacterales</taxon>
        <taxon>Paracoccaceae</taxon>
        <taxon>Roseinatronobacter</taxon>
    </lineage>
</organism>
<dbReference type="AlphaFoldDB" id="A0A0P7WNG9"/>
<evidence type="ECO:0000259" key="7">
    <source>
        <dbReference type="Pfam" id="PF06429"/>
    </source>
</evidence>
<comment type="similarity">
    <text evidence="2 6">Belongs to the flagella basal body rod proteins family.</text>
</comment>
<evidence type="ECO:0000256" key="4">
    <source>
        <dbReference type="ARBA" id="ARBA00038560"/>
    </source>
</evidence>
<dbReference type="RefSeq" id="WP_072246322.1">
    <property type="nucleotide sequence ID" value="NZ_FBYC01000004.1"/>
</dbReference>
<evidence type="ECO:0000313" key="10">
    <source>
        <dbReference type="Proteomes" id="UP000050413"/>
    </source>
</evidence>
<keyword evidence="9" id="KW-0966">Cell projection</keyword>
<keyword evidence="9" id="KW-0969">Cilium</keyword>
<protein>
    <recommendedName>
        <fullName evidence="5 6">Flagellar basal-body rod protein FlgF</fullName>
    </recommendedName>
</protein>
<feature type="domain" description="Flagellar basal-body/hook protein C-terminal" evidence="7">
    <location>
        <begin position="205"/>
        <end position="248"/>
    </location>
</feature>
<dbReference type="NCBIfam" id="TIGR03506">
    <property type="entry name" value="FlgEFG_subfam"/>
    <property type="match status" value="1"/>
</dbReference>
<dbReference type="STRING" id="1666912.Ga0058931_2141"/>
<evidence type="ECO:0000256" key="1">
    <source>
        <dbReference type="ARBA" id="ARBA00004117"/>
    </source>
</evidence>